<dbReference type="Pfam" id="PF09699">
    <property type="entry name" value="Paired_CXXCH_1"/>
    <property type="match status" value="1"/>
</dbReference>
<evidence type="ECO:0000256" key="1">
    <source>
        <dbReference type="ARBA" id="ARBA00022729"/>
    </source>
</evidence>
<dbReference type="Gene3D" id="1.10.1130.10">
    <property type="entry name" value="Flavocytochrome C3, Chain A"/>
    <property type="match status" value="2"/>
</dbReference>
<feature type="domain" description="Doubled CXXCH motif" evidence="2">
    <location>
        <begin position="316"/>
        <end position="345"/>
    </location>
</feature>
<dbReference type="Proteomes" id="UP000061468">
    <property type="component" value="Chromosome"/>
</dbReference>
<dbReference type="SUPFAM" id="SSF48695">
    <property type="entry name" value="Multiheme cytochromes"/>
    <property type="match status" value="1"/>
</dbReference>
<evidence type="ECO:0000259" key="3">
    <source>
        <dbReference type="Pfam" id="PF13435"/>
    </source>
</evidence>
<sequence length="754" mass="85513">MALIWCFFVFSLFVSFKSEANKDLSCASCHQTQTLAWKSSHHFHSMAEVSSDSNLGDFTLGKVKLNDEEIKLLIQDDKYLITMPGVDGSPVTKELLYTFGYYPLQQYMFSDGAGKYQFIPYAWDSRSKAEGGQRWFNLYPELNAEDEFHWTQMGQNWNQNCADCHSTNFKKGFDLETLSYQSSYDVINVSCSACHQGSEQHLTWVKNPDSKIKNPDSNKNKFGFSQDISTKVPAFATNDLGKLFPTTRVKKTQQVEVCAQCHSRRSQLSDHTESVPYHQQYQSSLVNTPLYYPDGQIFDEVYVYGSFKQSKMYQNGVTCTNCHDPHTLKLKHEGNATCTQCHSAEQYDIRSHHQHLANSAGSQCVNCHMPETTYMEVDDRRDHSFKVPRPDLSVTLGVPNACQSCHSDIANDQHAKQLTKWFPNSTYQKEKGYAHAFALADSGDFTAIPALMAIANVPTNPELIRASAVSRIFGARNNRELIGFISKQLNSSDIMLVLAAIRASGQLSLINRSLKLIPLLTHQEKPVRMAAGRQLVENLADPTFVGEKRQQLEKAVAEYIEGQLYQADRATAHVNIGQVYALKRDFKQAEEALLTAIKVEDIFMPAYVYLAEVYRQQGDEFKVEKILKQGLEVNNKAADLYFQLALSKVRQKNKQAALPLFDKAVANEARNPRYLYTRAVLLQENQQLQAAKADYGLAHQIVPNNPDYLYGLVSVLISLKSFDEALHYAYQLNQLVPNNQQVQQLIQFIRYSNR</sequence>
<reference evidence="4 5" key="1">
    <citation type="submission" date="2015-12" db="EMBL/GenBank/DDBJ databases">
        <title>Intraspecies pangenome expansion in the marine bacterium Alteromonas.</title>
        <authorList>
            <person name="Lopez-Perez M."/>
            <person name="Rodriguez-Valera F."/>
        </authorList>
    </citation>
    <scope>NUCLEOTIDE SEQUENCE [LARGE SCALE GENOMIC DNA]</scope>
    <source>
        <strain evidence="4 5">UM8</strain>
    </source>
</reference>
<dbReference type="PANTHER" id="PTHR35038">
    <property type="entry name" value="DISSIMILATORY SULFITE REDUCTASE SIRA"/>
    <property type="match status" value="1"/>
</dbReference>
<dbReference type="InterPro" id="IPR019734">
    <property type="entry name" value="TPR_rpt"/>
</dbReference>
<dbReference type="InterPro" id="IPR036280">
    <property type="entry name" value="Multihaem_cyt_sf"/>
</dbReference>
<feature type="domain" description="Cytochrome c-552/4" evidence="3">
    <location>
        <begin position="25"/>
        <end position="52"/>
    </location>
</feature>
<dbReference type="PANTHER" id="PTHR35038:SF8">
    <property type="entry name" value="C-TYPE POLYHEME CYTOCHROME OMCC"/>
    <property type="match status" value="1"/>
</dbReference>
<dbReference type="SMART" id="SM00028">
    <property type="entry name" value="TPR"/>
    <property type="match status" value="5"/>
</dbReference>
<dbReference type="Gene3D" id="1.25.40.10">
    <property type="entry name" value="Tetratricopeptide repeat domain"/>
    <property type="match status" value="1"/>
</dbReference>
<dbReference type="EMBL" id="CP013928">
    <property type="protein sequence ID" value="AMJ80381.1"/>
    <property type="molecule type" value="Genomic_DNA"/>
</dbReference>
<dbReference type="InterPro" id="IPR051829">
    <property type="entry name" value="Multiheme_Cytochr_ET"/>
</dbReference>
<organism evidence="4 5">
    <name type="scientific">Alteromonas mediterranea</name>
    <dbReference type="NCBI Taxonomy" id="314275"/>
    <lineage>
        <taxon>Bacteria</taxon>
        <taxon>Pseudomonadati</taxon>
        <taxon>Pseudomonadota</taxon>
        <taxon>Gammaproteobacteria</taxon>
        <taxon>Alteromonadales</taxon>
        <taxon>Alteromonadaceae</taxon>
        <taxon>Alteromonas/Salinimonas group</taxon>
        <taxon>Alteromonas</taxon>
    </lineage>
</organism>
<name>A0AAC8XNM3_9ALTE</name>
<proteinExistence type="predicted"/>
<accession>A0AAC8XNM3</accession>
<dbReference type="InterPro" id="IPR011990">
    <property type="entry name" value="TPR-like_helical_dom_sf"/>
</dbReference>
<gene>
    <name evidence="4" type="ORF">AV942_19890</name>
</gene>
<evidence type="ECO:0000259" key="2">
    <source>
        <dbReference type="Pfam" id="PF09699"/>
    </source>
</evidence>
<evidence type="ECO:0008006" key="6">
    <source>
        <dbReference type="Google" id="ProtNLM"/>
    </source>
</evidence>
<keyword evidence="1" id="KW-0732">Signal</keyword>
<feature type="domain" description="Cytochrome c-552/4" evidence="3">
    <location>
        <begin position="154"/>
        <end position="195"/>
    </location>
</feature>
<dbReference type="InterPro" id="IPR023155">
    <property type="entry name" value="Cyt_c-552/4"/>
</dbReference>
<dbReference type="InterPro" id="IPR010177">
    <property type="entry name" value="Paired_CXXCH_1"/>
</dbReference>
<protein>
    <recommendedName>
        <fullName evidence="6">Deca-heme c-type cytochrome</fullName>
    </recommendedName>
</protein>
<dbReference type="Pfam" id="PF13435">
    <property type="entry name" value="Cytochrome_C554"/>
    <property type="match status" value="2"/>
</dbReference>
<evidence type="ECO:0000313" key="5">
    <source>
        <dbReference type="Proteomes" id="UP000061468"/>
    </source>
</evidence>
<evidence type="ECO:0000313" key="4">
    <source>
        <dbReference type="EMBL" id="AMJ80381.1"/>
    </source>
</evidence>
<dbReference type="AlphaFoldDB" id="A0AAC8XNM3"/>
<dbReference type="Pfam" id="PF13181">
    <property type="entry name" value="TPR_8"/>
    <property type="match status" value="1"/>
</dbReference>
<dbReference type="SUPFAM" id="SSF48452">
    <property type="entry name" value="TPR-like"/>
    <property type="match status" value="1"/>
</dbReference>